<dbReference type="STRING" id="1220924.W2S280"/>
<proteinExistence type="inferred from homology"/>
<dbReference type="InParanoid" id="W2S280"/>
<dbReference type="InterPro" id="IPR005123">
    <property type="entry name" value="Oxoglu/Fe-dep_dioxygenase_dom"/>
</dbReference>
<dbReference type="GO" id="GO:0044283">
    <property type="term" value="P:small molecule biosynthetic process"/>
    <property type="evidence" value="ECO:0007669"/>
    <property type="project" value="UniProtKB-ARBA"/>
</dbReference>
<dbReference type="GO" id="GO:0016491">
    <property type="term" value="F:oxidoreductase activity"/>
    <property type="evidence" value="ECO:0007669"/>
    <property type="project" value="UniProtKB-KW"/>
</dbReference>
<evidence type="ECO:0000313" key="5">
    <source>
        <dbReference type="Proteomes" id="UP000030752"/>
    </source>
</evidence>
<dbReference type="HOGENOM" id="CLU_010119_6_3_1"/>
<reference evidence="4 5" key="1">
    <citation type="submission" date="2013-03" db="EMBL/GenBank/DDBJ databases">
        <title>The Genome Sequence of Phialophora europaea CBS 101466.</title>
        <authorList>
            <consortium name="The Broad Institute Genomics Platform"/>
            <person name="Cuomo C."/>
            <person name="de Hoog S."/>
            <person name="Gorbushina A."/>
            <person name="Walker B."/>
            <person name="Young S.K."/>
            <person name="Zeng Q."/>
            <person name="Gargeya S."/>
            <person name="Fitzgerald M."/>
            <person name="Haas B."/>
            <person name="Abouelleil A."/>
            <person name="Allen A.W."/>
            <person name="Alvarado L."/>
            <person name="Arachchi H.M."/>
            <person name="Berlin A.M."/>
            <person name="Chapman S.B."/>
            <person name="Gainer-Dewar J."/>
            <person name="Goldberg J."/>
            <person name="Griggs A."/>
            <person name="Gujja S."/>
            <person name="Hansen M."/>
            <person name="Howarth C."/>
            <person name="Imamovic A."/>
            <person name="Ireland A."/>
            <person name="Larimer J."/>
            <person name="McCowan C."/>
            <person name="Murphy C."/>
            <person name="Pearson M."/>
            <person name="Poon T.W."/>
            <person name="Priest M."/>
            <person name="Roberts A."/>
            <person name="Saif S."/>
            <person name="Shea T."/>
            <person name="Sisk P."/>
            <person name="Sykes S."/>
            <person name="Wortman J."/>
            <person name="Nusbaum C."/>
            <person name="Birren B."/>
        </authorList>
    </citation>
    <scope>NUCLEOTIDE SEQUENCE [LARGE SCALE GENOMIC DNA]</scope>
    <source>
        <strain evidence="4 5">CBS 101466</strain>
    </source>
</reference>
<protein>
    <recommendedName>
        <fullName evidence="3">Fe2OG dioxygenase domain-containing protein</fullName>
    </recommendedName>
</protein>
<dbReference type="SUPFAM" id="SSF51197">
    <property type="entry name" value="Clavaminate synthase-like"/>
    <property type="match status" value="1"/>
</dbReference>
<dbReference type="PROSITE" id="PS51471">
    <property type="entry name" value="FE2OG_OXY"/>
    <property type="match status" value="1"/>
</dbReference>
<dbReference type="Pfam" id="PF03171">
    <property type="entry name" value="2OG-FeII_Oxy"/>
    <property type="match status" value="1"/>
</dbReference>
<dbReference type="InterPro" id="IPR050231">
    <property type="entry name" value="Iron_ascorbate_oxido_reductase"/>
</dbReference>
<dbReference type="eggNOG" id="KOG0143">
    <property type="taxonomic scope" value="Eukaryota"/>
</dbReference>
<evidence type="ECO:0000259" key="3">
    <source>
        <dbReference type="PROSITE" id="PS51471"/>
    </source>
</evidence>
<sequence>MEFTSFSGAKRTVASDAARRADFDEIPIISLTASKEEILAKLTDACTRIGFFYVKDHGVPQEKVDRMFELAQNFFAQDLSKKNEINYKKSNILRGYEPPAEVRTDETRKPDLNEAFNWGYERSLDPLWSRTDDTEEWQDNPMSGPNAWPNFPDFKETISAYYADVLALARRMIRLFAEVLLLPPNFFDPLVSTPGAMGRMIHYPPQKPSDPNALGIGAHTDIECFTILCQGTVPALQILNVNGDWIEAPPIPGTFVVNIGDMLARWTNDRFISTVHRVWNITGQERYSIPFFFGVNYDATIKTLDSCLDEGQKSKYEPVLAGEYVWKRLSKSRLGPEEVSAAA</sequence>
<dbReference type="GeneID" id="19969192"/>
<evidence type="ECO:0000256" key="1">
    <source>
        <dbReference type="ARBA" id="ARBA00008056"/>
    </source>
</evidence>
<keyword evidence="2" id="KW-0560">Oxidoreductase</keyword>
<keyword evidence="2" id="KW-0479">Metal-binding</keyword>
<dbReference type="OrthoDB" id="288590at2759"/>
<dbReference type="Proteomes" id="UP000030752">
    <property type="component" value="Unassembled WGS sequence"/>
</dbReference>
<keyword evidence="5" id="KW-1185">Reference proteome</keyword>
<feature type="domain" description="Fe2OG dioxygenase" evidence="3">
    <location>
        <begin position="193"/>
        <end position="295"/>
    </location>
</feature>
<dbReference type="InterPro" id="IPR044861">
    <property type="entry name" value="IPNS-like_FE2OG_OXY"/>
</dbReference>
<keyword evidence="2" id="KW-0408">Iron</keyword>
<dbReference type="AlphaFoldDB" id="W2S280"/>
<dbReference type="Gene3D" id="2.60.120.330">
    <property type="entry name" value="B-lactam Antibiotic, Isopenicillin N Synthase, Chain"/>
    <property type="match status" value="1"/>
</dbReference>
<name>W2S280_CYPE1</name>
<evidence type="ECO:0000256" key="2">
    <source>
        <dbReference type="RuleBase" id="RU003682"/>
    </source>
</evidence>
<organism evidence="4 5">
    <name type="scientific">Cyphellophora europaea (strain CBS 101466)</name>
    <name type="common">Phialophora europaea</name>
    <dbReference type="NCBI Taxonomy" id="1220924"/>
    <lineage>
        <taxon>Eukaryota</taxon>
        <taxon>Fungi</taxon>
        <taxon>Dikarya</taxon>
        <taxon>Ascomycota</taxon>
        <taxon>Pezizomycotina</taxon>
        <taxon>Eurotiomycetes</taxon>
        <taxon>Chaetothyriomycetidae</taxon>
        <taxon>Chaetothyriales</taxon>
        <taxon>Cyphellophoraceae</taxon>
        <taxon>Cyphellophora</taxon>
    </lineage>
</organism>
<dbReference type="EMBL" id="KB822718">
    <property type="protein sequence ID" value="ETN42695.1"/>
    <property type="molecule type" value="Genomic_DNA"/>
</dbReference>
<dbReference type="VEuPathDB" id="FungiDB:HMPREF1541_01853"/>
<accession>W2S280</accession>
<dbReference type="RefSeq" id="XP_008714431.1">
    <property type="nucleotide sequence ID" value="XM_008716209.1"/>
</dbReference>
<dbReference type="GO" id="GO:0046872">
    <property type="term" value="F:metal ion binding"/>
    <property type="evidence" value="ECO:0007669"/>
    <property type="project" value="UniProtKB-KW"/>
</dbReference>
<dbReference type="InterPro" id="IPR027443">
    <property type="entry name" value="IPNS-like_sf"/>
</dbReference>
<evidence type="ECO:0000313" key="4">
    <source>
        <dbReference type="EMBL" id="ETN42695.1"/>
    </source>
</evidence>
<dbReference type="Pfam" id="PF14226">
    <property type="entry name" value="DIOX_N"/>
    <property type="match status" value="1"/>
</dbReference>
<comment type="similarity">
    <text evidence="1 2">Belongs to the iron/ascorbate-dependent oxidoreductase family.</text>
</comment>
<dbReference type="PRINTS" id="PR00682">
    <property type="entry name" value="IPNSYNTHASE"/>
</dbReference>
<dbReference type="PANTHER" id="PTHR47990">
    <property type="entry name" value="2-OXOGLUTARATE (2OG) AND FE(II)-DEPENDENT OXYGENASE SUPERFAMILY PROTEIN-RELATED"/>
    <property type="match status" value="1"/>
</dbReference>
<gene>
    <name evidence="4" type="ORF">HMPREF1541_01853</name>
</gene>
<dbReference type="InterPro" id="IPR026992">
    <property type="entry name" value="DIOX_N"/>
</dbReference>